<feature type="transmembrane region" description="Helical" evidence="6">
    <location>
        <begin position="800"/>
        <end position="821"/>
    </location>
</feature>
<feature type="transmembrane region" description="Helical" evidence="6">
    <location>
        <begin position="193"/>
        <end position="210"/>
    </location>
</feature>
<dbReference type="STRING" id="58919.A0A316ZM00"/>
<feature type="transmembrane region" description="Helical" evidence="6">
    <location>
        <begin position="222"/>
        <end position="246"/>
    </location>
</feature>
<dbReference type="GO" id="GO:0016020">
    <property type="term" value="C:membrane"/>
    <property type="evidence" value="ECO:0007669"/>
    <property type="project" value="UniProtKB-SubCell"/>
</dbReference>
<evidence type="ECO:0000256" key="3">
    <source>
        <dbReference type="ARBA" id="ARBA00022989"/>
    </source>
</evidence>
<dbReference type="OrthoDB" id="68611at2759"/>
<feature type="compositionally biased region" description="Polar residues" evidence="5">
    <location>
        <begin position="1158"/>
        <end position="1168"/>
    </location>
</feature>
<feature type="transmembrane region" description="Helical" evidence="6">
    <location>
        <begin position="158"/>
        <end position="181"/>
    </location>
</feature>
<protein>
    <submittedName>
        <fullName evidence="9">Uncharacterized protein</fullName>
    </submittedName>
</protein>
<reference evidence="9 10" key="1">
    <citation type="journal article" date="2018" name="Mol. Biol. Evol.">
        <title>Broad Genomic Sampling Reveals a Smut Pathogenic Ancestry of the Fungal Clade Ustilaginomycotina.</title>
        <authorList>
            <person name="Kijpornyongpan T."/>
            <person name="Mondo S.J."/>
            <person name="Barry K."/>
            <person name="Sandor L."/>
            <person name="Lee J."/>
            <person name="Lipzen A."/>
            <person name="Pangilinan J."/>
            <person name="LaButti K."/>
            <person name="Hainaut M."/>
            <person name="Henrissat B."/>
            <person name="Grigoriev I.V."/>
            <person name="Spatafora J.W."/>
            <person name="Aime M.C."/>
        </authorList>
    </citation>
    <scope>NUCLEOTIDE SEQUENCE [LARGE SCALE GENOMIC DNA]</scope>
    <source>
        <strain evidence="9 10">MCA 4186</strain>
    </source>
</reference>
<dbReference type="InterPro" id="IPR049453">
    <property type="entry name" value="Memb_transporter_dom"/>
</dbReference>
<dbReference type="RefSeq" id="XP_025601694.1">
    <property type="nucleotide sequence ID" value="XM_025740753.1"/>
</dbReference>
<evidence type="ECO:0000256" key="2">
    <source>
        <dbReference type="ARBA" id="ARBA00022692"/>
    </source>
</evidence>
<dbReference type="AlphaFoldDB" id="A0A316ZM00"/>
<evidence type="ECO:0000313" key="9">
    <source>
        <dbReference type="EMBL" id="PWO01416.1"/>
    </source>
</evidence>
<dbReference type="InterPro" id="IPR018820">
    <property type="entry name" value="BRE4-related_DUF2421"/>
</dbReference>
<feature type="domain" description="DUF2421" evidence="7">
    <location>
        <begin position="912"/>
        <end position="1079"/>
    </location>
</feature>
<feature type="transmembrane region" description="Helical" evidence="6">
    <location>
        <begin position="318"/>
        <end position="335"/>
    </location>
</feature>
<feature type="compositionally biased region" description="Basic and acidic residues" evidence="5">
    <location>
        <begin position="61"/>
        <end position="79"/>
    </location>
</feature>
<accession>A0A316ZM00</accession>
<feature type="region of interest" description="Disordered" evidence="5">
    <location>
        <begin position="1153"/>
        <end position="1176"/>
    </location>
</feature>
<sequence length="1176" mass="130886">MRHRMASRSGTMAEAQDGSTGSSSSDSRMGRATGPPGAQAVAGPRAWARFLSPTRGTSRSGSRDVMRSPSKRSDGRAESVSDEPDSYLSADPEHIPRGEDPLAWGEHKHLLDDNSEDEEARLLSTLNTAPARPRSGLKWWLHDWYEHMANPSAVTKDVLKCCIAYLLASLFTYSPLLSQWMADILPDRDGKTIPISNLFMVATVVVYFHPGRSIGSMLESDIFALAAFAYSVGMGLASMLTAVALHEAGLPLLSNIVVVLLFIGLAMALVGYARAKFVRPAFASACSLIGVILFTVVVKEGSASLGQFETDKVYDVTLVVIMGVIVTNSVCLLLWPQSACTNLERDIQRNLQGFATLLRVLTKTFLLDDPSQFNIRSENIKRASDNLHSSFTSLKKNLAEAKLEAPFDWRLRGQIDNYVRVVDAMNGLALHLGGLRSSCSLQHDIMAAQREERAQAQAAGRHLPPHEPGTAVAGALSGRPLTMLIDEDELPLEAESEEPTELEQRIKAFNAFLEGVGPHMRSLVFTCARSLNGMRETFKSSKDSEPGEDAGFEALARDVNSALKRFQHEQDISTKRLYTIYPLAERGQPSESSLGASPGFQADEEVFVIFYFLFLLEEFARSLSSLVLEMEKIRVRRIESERSPARWWWLLQPWRFLGSPERSRRRRAPKKGLLRRFGTSRVICKRASLTLQRPADVLSITSGPTPPNWPSHKRHQPNTEQTPTARTFKQRADRLVWRLGQFLREPDVKFALKAAIGCCLLATPAFVSSTRPTFVQYQGQWCLVTYMVILQPTMGQSNNIAFQQILGTVIGASMAYAARLLFDDDWVALPLFGFLCSLPCFNYIVSKPARASAGRFSIVTYNLVALYSYTLRGEGMDVEELAIRRAVAVVIGVVSASVMNQLVWPFEARRELAHGLSELLFNFSALYQRLVLAYGSQPPREETQHAADDDSDVEEQRPLLESALTGHDDIEKMELHLQVQLIKLEALLAQTRNEPRLKGPFPVGTYRRYLGCCQNILDKLHAMRRVTSRRDWHTRVRRDFVVPVDATGVRREMVGNVLLFFYLLGSAFNLKTPLPPYLPPAERSRQALLDAIRELPAVKRRAVRGSSAYLLYFSYALSMKDLIHQLEEIGQLTQGAFGVLGGSVEAFEAQFRRGDGSAATTPWQTPRASTLVPDTE</sequence>
<feature type="transmembrane region" description="Helical" evidence="6">
    <location>
        <begin position="252"/>
        <end position="273"/>
    </location>
</feature>
<organism evidence="9 10">
    <name type="scientific">Tilletiopsis washingtonensis</name>
    <dbReference type="NCBI Taxonomy" id="58919"/>
    <lineage>
        <taxon>Eukaryota</taxon>
        <taxon>Fungi</taxon>
        <taxon>Dikarya</taxon>
        <taxon>Basidiomycota</taxon>
        <taxon>Ustilaginomycotina</taxon>
        <taxon>Exobasidiomycetes</taxon>
        <taxon>Entylomatales</taxon>
        <taxon>Entylomatales incertae sedis</taxon>
        <taxon>Tilletiopsis</taxon>
    </lineage>
</organism>
<feature type="compositionally biased region" description="Basic and acidic residues" evidence="5">
    <location>
        <begin position="91"/>
        <end position="101"/>
    </location>
</feature>
<keyword evidence="4 6" id="KW-0472">Membrane</keyword>
<dbReference type="PANTHER" id="PTHR47804">
    <property type="entry name" value="60S RIBOSOMAL PROTEIN L19"/>
    <property type="match status" value="1"/>
</dbReference>
<dbReference type="EMBL" id="KZ819283">
    <property type="protein sequence ID" value="PWO01416.1"/>
    <property type="molecule type" value="Genomic_DNA"/>
</dbReference>
<feature type="transmembrane region" description="Helical" evidence="6">
    <location>
        <begin position="827"/>
        <end position="845"/>
    </location>
</feature>
<proteinExistence type="predicted"/>
<feature type="region of interest" description="Disordered" evidence="5">
    <location>
        <begin position="1"/>
        <end position="101"/>
    </location>
</feature>
<evidence type="ECO:0000259" key="7">
    <source>
        <dbReference type="Pfam" id="PF10334"/>
    </source>
</evidence>
<evidence type="ECO:0000256" key="6">
    <source>
        <dbReference type="SAM" id="Phobius"/>
    </source>
</evidence>
<dbReference type="PANTHER" id="PTHR47804:SF1">
    <property type="entry name" value="DUF2421 DOMAIN-CONTAINING PROTEIN"/>
    <property type="match status" value="1"/>
</dbReference>
<feature type="transmembrane region" description="Helical" evidence="6">
    <location>
        <begin position="280"/>
        <end position="298"/>
    </location>
</feature>
<feature type="region of interest" description="Disordered" evidence="5">
    <location>
        <begin position="703"/>
        <end position="724"/>
    </location>
</feature>
<dbReference type="GeneID" id="37268297"/>
<keyword evidence="2 6" id="KW-0812">Transmembrane</keyword>
<dbReference type="InterPro" id="IPR052430">
    <property type="entry name" value="IVT-Associated"/>
</dbReference>
<evidence type="ECO:0000256" key="5">
    <source>
        <dbReference type="SAM" id="MobiDB-lite"/>
    </source>
</evidence>
<gene>
    <name evidence="9" type="ORF">FA09DRAFT_314209</name>
</gene>
<keyword evidence="10" id="KW-1185">Reference proteome</keyword>
<evidence type="ECO:0000256" key="4">
    <source>
        <dbReference type="ARBA" id="ARBA00023136"/>
    </source>
</evidence>
<keyword evidence="3 6" id="KW-1133">Transmembrane helix</keyword>
<dbReference type="Proteomes" id="UP000245946">
    <property type="component" value="Unassembled WGS sequence"/>
</dbReference>
<evidence type="ECO:0000313" key="10">
    <source>
        <dbReference type="Proteomes" id="UP000245946"/>
    </source>
</evidence>
<feature type="transmembrane region" description="Helical" evidence="6">
    <location>
        <begin position="882"/>
        <end position="904"/>
    </location>
</feature>
<comment type="subcellular location">
    <subcellularLocation>
        <location evidence="1">Membrane</location>
        <topology evidence="1">Multi-pass membrane protein</topology>
    </subcellularLocation>
</comment>
<feature type="compositionally biased region" description="Low complexity" evidence="5">
    <location>
        <begin position="17"/>
        <end position="27"/>
    </location>
</feature>
<name>A0A316ZM00_9BASI</name>
<dbReference type="Pfam" id="PF13515">
    <property type="entry name" value="FUSC_2"/>
    <property type="match status" value="1"/>
</dbReference>
<evidence type="ECO:0000259" key="8">
    <source>
        <dbReference type="Pfam" id="PF13515"/>
    </source>
</evidence>
<dbReference type="Pfam" id="PF10334">
    <property type="entry name" value="BRE4"/>
    <property type="match status" value="1"/>
</dbReference>
<evidence type="ECO:0000256" key="1">
    <source>
        <dbReference type="ARBA" id="ARBA00004141"/>
    </source>
</evidence>
<feature type="domain" description="Integral membrane bound transporter" evidence="8">
    <location>
        <begin position="777"/>
        <end position="896"/>
    </location>
</feature>